<dbReference type="EMBL" id="LN879502">
    <property type="protein sequence ID" value="CUI17053.1"/>
    <property type="molecule type" value="Genomic_DNA"/>
</dbReference>
<dbReference type="KEGG" id="pnl:PNK_1441"/>
<proteinExistence type="predicted"/>
<dbReference type="PATRIC" id="fig|389348.3.peg.1614"/>
<dbReference type="AlphaFoldDB" id="A0A0U5JD66"/>
<evidence type="ECO:0000313" key="2">
    <source>
        <dbReference type="EMBL" id="CUI17053.1"/>
    </source>
</evidence>
<protein>
    <recommendedName>
        <fullName evidence="1">Peptidase C39-like domain-containing protein</fullName>
    </recommendedName>
</protein>
<sequence>MRVNFTQVYHHHLSQGENHHYEWELDAINPFNELIISWNALRPENGRFLVFASLKIGVWSKWLPYASWGAKEQASFDHEDEHLNCRTFQDLVSCMGEKKATGFRVRVEVQEGAQFEHFIALHACASAIDNLYLETTHNQQDPLLLDVPPLSQMALTHPRNQSFCSPVSTTATIRFLTKEASLHPLSFAQKVHDSRFDIYGNWSFSVAQAFIELGQKWHCWVARFASLNQVIDQLKDGIPLVVSVKGPLPGSAQSYNSGHLIVIKGFNPLSQQIICMDPAFQKDSETTICYDLQDFIQAWQRRLFVAYVFRPLIKQNITLIDKPL</sequence>
<dbReference type="InterPro" id="IPR039564">
    <property type="entry name" value="Peptidase_C39-like"/>
</dbReference>
<organism evidence="2 3">
    <name type="scientific">Candidatus Protochlamydia naegleriophila</name>
    <dbReference type="NCBI Taxonomy" id="389348"/>
    <lineage>
        <taxon>Bacteria</taxon>
        <taxon>Pseudomonadati</taxon>
        <taxon>Chlamydiota</taxon>
        <taxon>Chlamydiia</taxon>
        <taxon>Parachlamydiales</taxon>
        <taxon>Parachlamydiaceae</taxon>
        <taxon>Candidatus Protochlamydia</taxon>
    </lineage>
</organism>
<dbReference type="Proteomes" id="UP000069902">
    <property type="component" value="Chromosome cPNK"/>
</dbReference>
<evidence type="ECO:0000259" key="1">
    <source>
        <dbReference type="Pfam" id="PF13529"/>
    </source>
</evidence>
<reference evidence="3" key="1">
    <citation type="submission" date="2015-09" db="EMBL/GenBank/DDBJ databases">
        <authorList>
            <person name="Bertelli C."/>
        </authorList>
    </citation>
    <scope>NUCLEOTIDE SEQUENCE [LARGE SCALE GENOMIC DNA]</scope>
    <source>
        <strain evidence="3">KNic</strain>
    </source>
</reference>
<dbReference type="STRING" id="389348.PNK_1441"/>
<gene>
    <name evidence="2" type="ORF">PNK_1441</name>
</gene>
<accession>A0A0U5JD66</accession>
<dbReference type="Gene3D" id="3.90.70.10">
    <property type="entry name" value="Cysteine proteinases"/>
    <property type="match status" value="1"/>
</dbReference>
<name>A0A0U5JD66_9BACT</name>
<dbReference type="InParanoid" id="A0A0U5JD66"/>
<evidence type="ECO:0000313" key="3">
    <source>
        <dbReference type="Proteomes" id="UP000069902"/>
    </source>
</evidence>
<dbReference type="RefSeq" id="WP_051982005.1">
    <property type="nucleotide sequence ID" value="NZ_LN879502.1"/>
</dbReference>
<feature type="domain" description="Peptidase C39-like" evidence="1">
    <location>
        <begin position="145"/>
        <end position="279"/>
    </location>
</feature>
<dbReference type="Pfam" id="PF13529">
    <property type="entry name" value="Peptidase_C39_2"/>
    <property type="match status" value="1"/>
</dbReference>
<keyword evidence="3" id="KW-1185">Reference proteome</keyword>